<evidence type="ECO:0000256" key="2">
    <source>
        <dbReference type="ARBA" id="ARBA00007530"/>
    </source>
</evidence>
<dbReference type="Gene3D" id="1.10.20.10">
    <property type="entry name" value="Histone, subunit A"/>
    <property type="match status" value="1"/>
</dbReference>
<gene>
    <name evidence="8" type="ORF">GFSPODELE1_LOCUS6000</name>
</gene>
<accession>A0ABP1DFU1</accession>
<comment type="similarity">
    <text evidence="2">Belongs to the TAF12 family.</text>
</comment>
<dbReference type="PANTHER" id="PTHR12264">
    <property type="entry name" value="TRANSCRIPTION INITIATION FACTOR TFIID SUBUNIT 12"/>
    <property type="match status" value="1"/>
</dbReference>
<evidence type="ECO:0000313" key="8">
    <source>
        <dbReference type="EMBL" id="CAL1706696.1"/>
    </source>
</evidence>
<feature type="compositionally biased region" description="Low complexity" evidence="6">
    <location>
        <begin position="267"/>
        <end position="278"/>
    </location>
</feature>
<feature type="compositionally biased region" description="Low complexity" evidence="6">
    <location>
        <begin position="75"/>
        <end position="88"/>
    </location>
</feature>
<keyword evidence="4" id="KW-0804">Transcription</keyword>
<evidence type="ECO:0000256" key="6">
    <source>
        <dbReference type="SAM" id="MobiDB-lite"/>
    </source>
</evidence>
<dbReference type="SUPFAM" id="SSF47113">
    <property type="entry name" value="Histone-fold"/>
    <property type="match status" value="1"/>
</dbReference>
<protein>
    <recommendedName>
        <fullName evidence="7">Transcription initiation factor TFIID subunit 12 domain-containing protein</fullName>
    </recommendedName>
</protein>
<comment type="subcellular location">
    <subcellularLocation>
        <location evidence="1">Nucleus</location>
    </subcellularLocation>
</comment>
<keyword evidence="9" id="KW-1185">Reference proteome</keyword>
<proteinExistence type="inferred from homology"/>
<feature type="domain" description="Transcription initiation factor TFIID subunit 12" evidence="7">
    <location>
        <begin position="178"/>
        <end position="244"/>
    </location>
</feature>
<evidence type="ECO:0000256" key="1">
    <source>
        <dbReference type="ARBA" id="ARBA00004123"/>
    </source>
</evidence>
<keyword evidence="5" id="KW-0539">Nucleus</keyword>
<reference evidence="9" key="1">
    <citation type="submission" date="2024-04" db="EMBL/GenBank/DDBJ databases">
        <authorList>
            <person name="Shaw F."/>
            <person name="Minotto A."/>
        </authorList>
    </citation>
    <scope>NUCLEOTIDE SEQUENCE [LARGE SCALE GENOMIC DNA]</scope>
</reference>
<dbReference type="InterPro" id="IPR003228">
    <property type="entry name" value="TFIID_TAF12_dom"/>
</dbReference>
<keyword evidence="3" id="KW-0805">Transcription regulation</keyword>
<evidence type="ECO:0000256" key="5">
    <source>
        <dbReference type="ARBA" id="ARBA00023242"/>
    </source>
</evidence>
<feature type="region of interest" description="Disordered" evidence="6">
    <location>
        <begin position="267"/>
        <end position="288"/>
    </location>
</feature>
<name>A0ABP1DFU1_9APHY</name>
<evidence type="ECO:0000313" key="9">
    <source>
        <dbReference type="Proteomes" id="UP001497453"/>
    </source>
</evidence>
<dbReference type="InterPro" id="IPR009072">
    <property type="entry name" value="Histone-fold"/>
</dbReference>
<feature type="region of interest" description="Disordered" evidence="6">
    <location>
        <begin position="73"/>
        <end position="140"/>
    </location>
</feature>
<evidence type="ECO:0000256" key="4">
    <source>
        <dbReference type="ARBA" id="ARBA00023163"/>
    </source>
</evidence>
<dbReference type="Pfam" id="PF03847">
    <property type="entry name" value="TFIID_20kDa"/>
    <property type="match status" value="1"/>
</dbReference>
<sequence>MTSPATPTSTANAANIITALGAAFKNQNGDPLPGERIAQLLIQNMGQLSELAKQGKLNQQQILQLKEYADKHKVAGPTPTQPAATTSAFKTSNPSPFLNQYTTQTDTYPISQSITPTSTGAAPWPSAQQGRPTLTGGIPSGRVAGTPAQIAKNPEDVNMTLEDTRARRKNAPADQSMRRSIQDLVASIDPNVKIEPEVEDLLLDVADEFIDSVTNFGCRLAKHRGADTLEIKDLQLHLERNHNIRIPGFASDETRISMSQTAIAPAVPAPAAGKKGVPSTQTSGRTHRLAQVAQAKREAKLM</sequence>
<organism evidence="8 9">
    <name type="scientific">Somion occarium</name>
    <dbReference type="NCBI Taxonomy" id="3059160"/>
    <lineage>
        <taxon>Eukaryota</taxon>
        <taxon>Fungi</taxon>
        <taxon>Dikarya</taxon>
        <taxon>Basidiomycota</taxon>
        <taxon>Agaricomycotina</taxon>
        <taxon>Agaricomycetes</taxon>
        <taxon>Polyporales</taxon>
        <taxon>Cerrenaceae</taxon>
        <taxon>Somion</taxon>
    </lineage>
</organism>
<dbReference type="EMBL" id="OZ037947">
    <property type="protein sequence ID" value="CAL1706696.1"/>
    <property type="molecule type" value="Genomic_DNA"/>
</dbReference>
<dbReference type="PANTHER" id="PTHR12264:SF21">
    <property type="entry name" value="TRANSCRIPTION INITIATION FACTOR TFIID SUBUNIT 12"/>
    <property type="match status" value="1"/>
</dbReference>
<dbReference type="InterPro" id="IPR037794">
    <property type="entry name" value="TAF12"/>
</dbReference>
<feature type="compositionally biased region" description="Polar residues" evidence="6">
    <location>
        <begin position="89"/>
        <end position="132"/>
    </location>
</feature>
<dbReference type="Proteomes" id="UP001497453">
    <property type="component" value="Chromosome 4"/>
</dbReference>
<dbReference type="CDD" id="cd07981">
    <property type="entry name" value="HFD_TAF12"/>
    <property type="match status" value="1"/>
</dbReference>
<evidence type="ECO:0000256" key="3">
    <source>
        <dbReference type="ARBA" id="ARBA00023015"/>
    </source>
</evidence>
<evidence type="ECO:0000259" key="7">
    <source>
        <dbReference type="Pfam" id="PF03847"/>
    </source>
</evidence>